<feature type="transmembrane region" description="Helical" evidence="1">
    <location>
        <begin position="18"/>
        <end position="35"/>
    </location>
</feature>
<comment type="caution">
    <text evidence="2">The sequence shown here is derived from an EMBL/GenBank/DDBJ whole genome shotgun (WGS) entry which is preliminary data.</text>
</comment>
<keyword evidence="1" id="KW-1133">Transmembrane helix</keyword>
<keyword evidence="3" id="KW-1185">Reference proteome</keyword>
<reference evidence="2 3" key="2">
    <citation type="submission" date="2014-09" db="EMBL/GenBank/DDBJ databases">
        <authorList>
            <consortium name="NBRP consortium"/>
            <person name="Sawabe T."/>
            <person name="Meirelles P."/>
            <person name="Nakanishi M."/>
            <person name="Sayaka M."/>
            <person name="Hattori M."/>
            <person name="Ohkuma M."/>
        </authorList>
    </citation>
    <scope>NUCLEOTIDE SEQUENCE [LARGE SCALE GENOMIC DNA]</scope>
    <source>
        <strain evidence="3">JCM19235</strain>
    </source>
</reference>
<proteinExistence type="predicted"/>
<organism evidence="2 3">
    <name type="scientific">Vibrio maritimus</name>
    <dbReference type="NCBI Taxonomy" id="990268"/>
    <lineage>
        <taxon>Bacteria</taxon>
        <taxon>Pseudomonadati</taxon>
        <taxon>Pseudomonadota</taxon>
        <taxon>Gammaproteobacteria</taxon>
        <taxon>Vibrionales</taxon>
        <taxon>Vibrionaceae</taxon>
        <taxon>Vibrio</taxon>
    </lineage>
</organism>
<gene>
    <name evidence="2" type="ORF">JCM19235_6304</name>
</gene>
<dbReference type="OrthoDB" id="5906390at2"/>
<keyword evidence="1" id="KW-0812">Transmembrane</keyword>
<reference evidence="2 3" key="1">
    <citation type="submission" date="2014-09" db="EMBL/GenBank/DDBJ databases">
        <title>Vibrio maritimus JCM 19235. (C45) whole genome shotgun sequence.</title>
        <authorList>
            <person name="Sawabe T."/>
            <person name="Meirelles P."/>
            <person name="Nakanishi M."/>
            <person name="Sayaka M."/>
            <person name="Hattori M."/>
            <person name="Ohkuma M."/>
        </authorList>
    </citation>
    <scope>NUCLEOTIDE SEQUENCE [LARGE SCALE GENOMIC DNA]</scope>
    <source>
        <strain evidence="3">JCM19235</strain>
    </source>
</reference>
<evidence type="ECO:0000313" key="3">
    <source>
        <dbReference type="Proteomes" id="UP000029228"/>
    </source>
</evidence>
<accession>A0A090RR37</accession>
<dbReference type="EMBL" id="BBMR01000002">
    <property type="protein sequence ID" value="GAL17751.1"/>
    <property type="molecule type" value="Genomic_DNA"/>
</dbReference>
<evidence type="ECO:0000313" key="2">
    <source>
        <dbReference type="EMBL" id="GAL17751.1"/>
    </source>
</evidence>
<name>A0A090RR37_9VIBR</name>
<dbReference type="STRING" id="990268.JCM19235_6304"/>
<protein>
    <submittedName>
        <fullName evidence="2">Uncharacterized protein</fullName>
    </submittedName>
</protein>
<evidence type="ECO:0000256" key="1">
    <source>
        <dbReference type="SAM" id="Phobius"/>
    </source>
</evidence>
<dbReference type="AlphaFoldDB" id="A0A090RR37"/>
<dbReference type="Proteomes" id="UP000029228">
    <property type="component" value="Unassembled WGS sequence"/>
</dbReference>
<sequence>MEDTLEIVSMCVMDDRSFIMAYLIGAASMWLWFEFRRLGPKARRNADEAEQESSKTTAP</sequence>
<keyword evidence="1" id="KW-0472">Membrane</keyword>